<dbReference type="InterPro" id="IPR023198">
    <property type="entry name" value="PGP-like_dom2"/>
</dbReference>
<evidence type="ECO:0000256" key="1">
    <source>
        <dbReference type="ARBA" id="ARBA00008106"/>
    </source>
</evidence>
<sequence>MTLDSSRVDAVLVDSYSTLVDVESTRHALEPYTDEPRAVARIWQLRSREYAVVGNAVGVYRPATERHRHALQYALDVHGVDVSAADREEILASYHDLDVYADVRDGLEAVRDAGYSIAILSNGDPTLLESLVETAEIDDLLRATISADAIETYKPAAKLYEYAATRLDVAPEALLHVTASWSDVNGALNAGLQTVWLDRTDRSWEQYARDPDAIIDSLRDLPSLLSSP</sequence>
<dbReference type="NCBIfam" id="TIGR01428">
    <property type="entry name" value="HAD_type_II"/>
    <property type="match status" value="1"/>
</dbReference>
<dbReference type="CDD" id="cd02588">
    <property type="entry name" value="HAD_L2-DEX"/>
    <property type="match status" value="1"/>
</dbReference>
<dbReference type="PANTHER" id="PTHR43316:SF3">
    <property type="entry name" value="HALOACID DEHALOGENASE, TYPE II (AFU_ORTHOLOGUE AFUA_2G07750)-RELATED"/>
    <property type="match status" value="1"/>
</dbReference>
<dbReference type="Pfam" id="PF00702">
    <property type="entry name" value="Hydrolase"/>
    <property type="match status" value="1"/>
</dbReference>
<evidence type="ECO:0000313" key="3">
    <source>
        <dbReference type="EMBL" id="SEH50053.1"/>
    </source>
</evidence>
<dbReference type="InterPro" id="IPR006439">
    <property type="entry name" value="HAD-SF_hydro_IA"/>
</dbReference>
<dbReference type="EMBL" id="FNWU01000003">
    <property type="protein sequence ID" value="SEH50053.1"/>
    <property type="molecule type" value="Genomic_DNA"/>
</dbReference>
<accession>A0A1H6IUE0</accession>
<dbReference type="Gene3D" id="3.40.50.1000">
    <property type="entry name" value="HAD superfamily/HAD-like"/>
    <property type="match status" value="1"/>
</dbReference>
<organism evidence="3 4">
    <name type="scientific">Halopenitus malekzadehii</name>
    <dbReference type="NCBI Taxonomy" id="1267564"/>
    <lineage>
        <taxon>Archaea</taxon>
        <taxon>Methanobacteriati</taxon>
        <taxon>Methanobacteriota</taxon>
        <taxon>Stenosarchaea group</taxon>
        <taxon>Halobacteria</taxon>
        <taxon>Halobacteriales</taxon>
        <taxon>Haloferacaceae</taxon>
        <taxon>Halopenitus</taxon>
    </lineage>
</organism>
<keyword evidence="4" id="KW-1185">Reference proteome</keyword>
<dbReference type="SFLD" id="SFLDG01129">
    <property type="entry name" value="C1.5:_HAD__Beta-PGM__Phosphata"/>
    <property type="match status" value="1"/>
</dbReference>
<evidence type="ECO:0000256" key="2">
    <source>
        <dbReference type="ARBA" id="ARBA00022801"/>
    </source>
</evidence>
<dbReference type="InterPro" id="IPR036412">
    <property type="entry name" value="HAD-like_sf"/>
</dbReference>
<proteinExistence type="inferred from homology"/>
<dbReference type="SFLD" id="SFLDS00003">
    <property type="entry name" value="Haloacid_Dehalogenase"/>
    <property type="match status" value="1"/>
</dbReference>
<comment type="similarity">
    <text evidence="1">Belongs to the HAD-like hydrolase superfamily. S-2-haloalkanoic acid dehalogenase family.</text>
</comment>
<dbReference type="NCBIfam" id="TIGR01493">
    <property type="entry name" value="HAD-SF-IA-v2"/>
    <property type="match status" value="1"/>
</dbReference>
<keyword evidence="2" id="KW-0378">Hydrolase</keyword>
<evidence type="ECO:0000313" key="4">
    <source>
        <dbReference type="Proteomes" id="UP000199215"/>
    </source>
</evidence>
<dbReference type="InterPro" id="IPR006328">
    <property type="entry name" value="2-HAD"/>
</dbReference>
<reference evidence="3 4" key="1">
    <citation type="submission" date="2016-10" db="EMBL/GenBank/DDBJ databases">
        <authorList>
            <person name="de Groot N.N."/>
        </authorList>
    </citation>
    <scope>NUCLEOTIDE SEQUENCE [LARGE SCALE GENOMIC DNA]</scope>
    <source>
        <strain evidence="3 4">IBRC-M10418</strain>
    </source>
</reference>
<dbReference type="Proteomes" id="UP000199215">
    <property type="component" value="Unassembled WGS sequence"/>
</dbReference>
<dbReference type="InterPro" id="IPR023214">
    <property type="entry name" value="HAD_sf"/>
</dbReference>
<dbReference type="STRING" id="1267564.SAMN05192561_103164"/>
<dbReference type="Gene3D" id="1.10.150.240">
    <property type="entry name" value="Putative phosphatase, domain 2"/>
    <property type="match status" value="1"/>
</dbReference>
<dbReference type="AlphaFoldDB" id="A0A1H6IUE0"/>
<dbReference type="GO" id="GO:0019120">
    <property type="term" value="F:hydrolase activity, acting on acid halide bonds, in C-halide compounds"/>
    <property type="evidence" value="ECO:0007669"/>
    <property type="project" value="InterPro"/>
</dbReference>
<dbReference type="SUPFAM" id="SSF56784">
    <property type="entry name" value="HAD-like"/>
    <property type="match status" value="1"/>
</dbReference>
<dbReference type="OrthoDB" id="316978at2157"/>
<protein>
    <submittedName>
        <fullName evidence="3">2-haloacid dehalogenase</fullName>
    </submittedName>
</protein>
<gene>
    <name evidence="3" type="ORF">SAMN05192561_103164</name>
</gene>
<name>A0A1H6IUE0_9EURY</name>
<dbReference type="InterPro" id="IPR051540">
    <property type="entry name" value="S-2-haloacid_dehalogenase"/>
</dbReference>
<dbReference type="PANTHER" id="PTHR43316">
    <property type="entry name" value="HYDROLASE, HALOACID DELAHOGENASE-RELATED"/>
    <property type="match status" value="1"/>
</dbReference>
<dbReference type="PRINTS" id="PR00413">
    <property type="entry name" value="HADHALOGNASE"/>
</dbReference>
<dbReference type="NCBIfam" id="TIGR01549">
    <property type="entry name" value="HAD-SF-IA-v1"/>
    <property type="match status" value="1"/>
</dbReference>
<dbReference type="RefSeq" id="WP_092816733.1">
    <property type="nucleotide sequence ID" value="NZ_FNWU01000003.1"/>
</dbReference>